<evidence type="ECO:0000313" key="5">
    <source>
        <dbReference type="EMBL" id="SQA59657.1"/>
    </source>
</evidence>
<feature type="region of interest" description="Disordered" evidence="2">
    <location>
        <begin position="37"/>
        <end position="56"/>
    </location>
</feature>
<dbReference type="FunFam" id="2.40.160.160:FF:000001">
    <property type="entry name" value="Intimin-like inverse autotransporter SinH"/>
    <property type="match status" value="1"/>
</dbReference>
<dbReference type="InterPro" id="IPR024519">
    <property type="entry name" value="IAT_beta"/>
</dbReference>
<evidence type="ECO:0000256" key="1">
    <source>
        <dbReference type="ARBA" id="ARBA00010116"/>
    </source>
</evidence>
<dbReference type="InterPro" id="IPR003344">
    <property type="entry name" value="Big_1_dom"/>
</dbReference>
<evidence type="ECO:0000313" key="6">
    <source>
        <dbReference type="Proteomes" id="UP000251313"/>
    </source>
</evidence>
<dbReference type="SMART" id="SM00634">
    <property type="entry name" value="BID_1"/>
    <property type="match status" value="3"/>
</dbReference>
<feature type="signal peptide" evidence="3">
    <location>
        <begin position="1"/>
        <end position="31"/>
    </location>
</feature>
<comment type="similarity">
    <text evidence="1">Belongs to the intimin/invasin family.</text>
</comment>
<dbReference type="RefSeq" id="WP_051860938.1">
    <property type="nucleotide sequence ID" value="NZ_DAMADI010000005.1"/>
</dbReference>
<feature type="domain" description="Big-1" evidence="4">
    <location>
        <begin position="662"/>
        <end position="757"/>
    </location>
</feature>
<evidence type="ECO:0000259" key="4">
    <source>
        <dbReference type="PROSITE" id="PS51127"/>
    </source>
</evidence>
<name>A0AB38FPT8_9ENTR</name>
<dbReference type="InterPro" id="IPR038177">
    <property type="entry name" value="IAT_beta_sf"/>
</dbReference>
<dbReference type="InterPro" id="IPR015217">
    <property type="entry name" value="Invasin_dom_3"/>
</dbReference>
<dbReference type="Proteomes" id="UP000251313">
    <property type="component" value="Unassembled WGS sequence"/>
</dbReference>
<comment type="caution">
    <text evidence="5">The sequence shown here is derived from an EMBL/GenBank/DDBJ whole genome shotgun (WGS) entry which is preliminary data.</text>
</comment>
<dbReference type="Pfam" id="PF02369">
    <property type="entry name" value="Big_1"/>
    <property type="match status" value="2"/>
</dbReference>
<feature type="domain" description="Big-1" evidence="4">
    <location>
        <begin position="567"/>
        <end position="657"/>
    </location>
</feature>
<sequence>MMISNSFLRAFFALVASFWSFVILPVAPAYAAILSAPDDPQETSRSSSTDANDETARTLAGWAQSAGSTLASVHADTDMSTVAGDQLRNAAAGAATAEVERWLSGFGTARVRLGVDRDFTLKNSDLDFLLPWYNAPEWVVFTQQSIHRTDDRTQMNLGAGVRHFGAGWMAGANAFYDYDLTRYHQRAGLGAELWRDYLKLGANGYFRLSGWRDAPELNNDYEARPANGWDLRAEGWLPAYPQVGGKLTYEQYYGKEVALFGTSNRQDNPQAITAGMNWTPVPLVTLSAEHSMGNGGMNDSRFGLQLTWTPGLSLAQQLDPDAVRERRTLAGSRLDLVERNNNIVLEYRKKALIKLALRERAEGTQGQVFTLVTGLQTKYPLQAIDWSAGDFLGAGGRMTGSGPTTQFTLPAWRAGANAAETSRLNTYIITAVARDSQGNRSDRAESTLIVKDTGVQILTGNLTAGSGARANGIDVNTVTAMVTDGAGRRVSGETVLFTLPAGLSVAGAVHSTQVRVTTDSNGVAKLDLISLTPGTYSLQAQVGTAPAVSTTTSFAQNTDTGPQEILNLEVTVPADNALANGQDRNTVSVVVKNPAGILQTNTVVHFSVTSGATLSSSDVTTDGNGVAQVTLTSVAANTYTVVAAAGGGSRTVPVTFSVVPLQGVLTASPASIPADNTTVSTLTLTLTDQNGTVQPGKPVVFGVTGVNGNATIISDTADHGNGIYTATLRGADTGTATVTAMISGVALSGAITSVTLTAPGTQFTLTATTHLASWNYAANSGFPKTGFTQATFTVNPPAGHNAAEYSWKVQHKDGSPVSWLSVDSTGIVTFNSEPTSATDASVEIIATPASGGVQTLGYQFALTGWFTSYSGSMNWTDATALCRVQGQRLPFRTNLSSGTTSDGVVGKLFSEWGGPSHYPGSGFIRDNYWTSEGAPGAMIYGINSQSGIINSYLPSHSLSVTCIRDM</sequence>
<evidence type="ECO:0000256" key="2">
    <source>
        <dbReference type="SAM" id="MobiDB-lite"/>
    </source>
</evidence>
<dbReference type="Gene3D" id="2.40.160.160">
    <property type="entry name" value="Inverse autotransporter, beta-domain"/>
    <property type="match status" value="1"/>
</dbReference>
<protein>
    <submittedName>
        <fullName evidence="5">Invasin</fullName>
    </submittedName>
</protein>
<feature type="domain" description="Big-1" evidence="4">
    <location>
        <begin position="458"/>
        <end position="555"/>
    </location>
</feature>
<dbReference type="GO" id="GO:0009279">
    <property type="term" value="C:cell outer membrane"/>
    <property type="evidence" value="ECO:0007669"/>
    <property type="project" value="TreeGrafter"/>
</dbReference>
<dbReference type="PANTHER" id="PTHR39576">
    <property type="entry name" value="ATTACHING AND EFFACING PROTEIN HOMOLOG-RELATED-RELATED"/>
    <property type="match status" value="1"/>
</dbReference>
<dbReference type="SUPFAM" id="SSF49373">
    <property type="entry name" value="Invasin/intimin cell-adhesion fragments"/>
    <property type="match status" value="4"/>
</dbReference>
<dbReference type="PANTHER" id="PTHR39576:SF2">
    <property type="entry name" value="ATTACHING AND EFFACING PROTEIN HOMOLOG-RELATED"/>
    <property type="match status" value="1"/>
</dbReference>
<dbReference type="EMBL" id="UAVL01000001">
    <property type="protein sequence ID" value="SQA59657.1"/>
    <property type="molecule type" value="Genomic_DNA"/>
</dbReference>
<dbReference type="Pfam" id="PF11924">
    <property type="entry name" value="IAT_beta"/>
    <property type="match status" value="1"/>
</dbReference>
<dbReference type="InterPro" id="IPR003535">
    <property type="entry name" value="Intimin/invasin_bac"/>
</dbReference>
<organism evidence="5 6">
    <name type="scientific">Yokenella regensburgei</name>
    <dbReference type="NCBI Taxonomy" id="158877"/>
    <lineage>
        <taxon>Bacteria</taxon>
        <taxon>Pseudomonadati</taxon>
        <taxon>Pseudomonadota</taxon>
        <taxon>Gammaproteobacteria</taxon>
        <taxon>Enterobacterales</taxon>
        <taxon>Enterobacteriaceae</taxon>
        <taxon>Yokenella</taxon>
    </lineage>
</organism>
<dbReference type="PROSITE" id="PS51127">
    <property type="entry name" value="BIG1"/>
    <property type="match status" value="3"/>
</dbReference>
<dbReference type="InterPro" id="IPR051715">
    <property type="entry name" value="Intimin-Invasin_domain"/>
</dbReference>
<reference evidence="5 6" key="1">
    <citation type="submission" date="2018-06" db="EMBL/GenBank/DDBJ databases">
        <authorList>
            <consortium name="Pathogen Informatics"/>
            <person name="Doyle S."/>
        </authorList>
    </citation>
    <scope>NUCLEOTIDE SEQUENCE [LARGE SCALE GENOMIC DNA]</scope>
    <source>
        <strain evidence="5 6">NCTC11967</strain>
    </source>
</reference>
<dbReference type="Gene3D" id="2.60.40.1080">
    <property type="match status" value="1"/>
</dbReference>
<evidence type="ECO:0000256" key="3">
    <source>
        <dbReference type="SAM" id="SignalP"/>
    </source>
</evidence>
<proteinExistence type="inferred from homology"/>
<gene>
    <name evidence="5" type="ORF">NCTC11967_00005</name>
</gene>
<keyword evidence="3" id="KW-0732">Signal</keyword>
<dbReference type="GO" id="GO:0007155">
    <property type="term" value="P:cell adhesion"/>
    <property type="evidence" value="ECO:0007669"/>
    <property type="project" value="InterPro"/>
</dbReference>
<feature type="chain" id="PRO_5044233660" evidence="3">
    <location>
        <begin position="32"/>
        <end position="966"/>
    </location>
</feature>
<dbReference type="InterPro" id="IPR008964">
    <property type="entry name" value="Invasin/intimin_cell_adhesion"/>
</dbReference>
<dbReference type="Pfam" id="PF09134">
    <property type="entry name" value="Invasin_D3"/>
    <property type="match status" value="1"/>
</dbReference>
<dbReference type="AlphaFoldDB" id="A0AB38FPT8"/>
<dbReference type="Gene3D" id="2.60.40.10">
    <property type="entry name" value="Immunoglobulins"/>
    <property type="match status" value="3"/>
</dbReference>
<dbReference type="PRINTS" id="PR01369">
    <property type="entry name" value="INTIMIN"/>
</dbReference>
<accession>A0AB38FPT8</accession>
<dbReference type="InterPro" id="IPR013783">
    <property type="entry name" value="Ig-like_fold"/>
</dbReference>